<evidence type="ECO:0000256" key="1">
    <source>
        <dbReference type="SAM" id="Coils"/>
    </source>
</evidence>
<evidence type="ECO:0000313" key="2">
    <source>
        <dbReference type="EMBL" id="RHF84856.1"/>
    </source>
</evidence>
<proteinExistence type="predicted"/>
<sequence length="286" mass="33205">MTLHTNLSFETATGIIDYPFTNDYMFLAILQKDKQVLKALIAALLHLKKESIHDVAITNPIELGAAISDKDFILDIRVNLNNEQLIDLEMQMSNEYNWSERSISYAARSFDQLNSGEEYKEVLPVHSIGFLNFTLFEDQPEFFATYELRNKKTGHLYSSKFSIHVLDLTRIDLATAEDQNYEIDRWAKLFKAKTWEELRMIAKNNPDLLQASNDLYTVNADEIIRQQARARADAEFWERNKNAKIKQLEDTIIEQDNTIAENQKLLAEKDAELLRLQKELAKLKQL</sequence>
<evidence type="ECO:0000313" key="3">
    <source>
        <dbReference type="Proteomes" id="UP000283701"/>
    </source>
</evidence>
<dbReference type="InterPro" id="IPR010106">
    <property type="entry name" value="RpnA"/>
</dbReference>
<dbReference type="PANTHER" id="PTHR41317">
    <property type="entry name" value="PD-(D_E)XK NUCLEASE FAMILY TRANSPOSASE"/>
    <property type="match status" value="1"/>
</dbReference>
<name>A0A414QVN2_9FIRM</name>
<keyword evidence="1" id="KW-0175">Coiled coil</keyword>
<protein>
    <submittedName>
        <fullName evidence="2">Rpn family recombination-promoting nuclease/putative transposase</fullName>
    </submittedName>
</protein>
<dbReference type="NCBIfam" id="TIGR01784">
    <property type="entry name" value="T_den_put_tspse"/>
    <property type="match status" value="1"/>
</dbReference>
<dbReference type="EMBL" id="QRHP01000006">
    <property type="protein sequence ID" value="RHF84856.1"/>
    <property type="molecule type" value="Genomic_DNA"/>
</dbReference>
<organism evidence="2 3">
    <name type="scientific">Roseburia inulinivorans</name>
    <dbReference type="NCBI Taxonomy" id="360807"/>
    <lineage>
        <taxon>Bacteria</taxon>
        <taxon>Bacillati</taxon>
        <taxon>Bacillota</taxon>
        <taxon>Clostridia</taxon>
        <taxon>Lachnospirales</taxon>
        <taxon>Lachnospiraceae</taxon>
        <taxon>Roseburia</taxon>
    </lineage>
</organism>
<accession>A0A414QVN2</accession>
<dbReference type="Proteomes" id="UP000283701">
    <property type="component" value="Unassembled WGS sequence"/>
</dbReference>
<dbReference type="PANTHER" id="PTHR41317:SF1">
    <property type="entry name" value="PD-(D_E)XK NUCLEASE FAMILY TRANSPOSASE"/>
    <property type="match status" value="1"/>
</dbReference>
<comment type="caution">
    <text evidence="2">The sequence shown here is derived from an EMBL/GenBank/DDBJ whole genome shotgun (WGS) entry which is preliminary data.</text>
</comment>
<gene>
    <name evidence="2" type="ORF">DW654_07735</name>
</gene>
<dbReference type="RefSeq" id="WP_118202929.1">
    <property type="nucleotide sequence ID" value="NZ_QRHP01000006.1"/>
</dbReference>
<reference evidence="2 3" key="1">
    <citation type="submission" date="2018-08" db="EMBL/GenBank/DDBJ databases">
        <title>A genome reference for cultivated species of the human gut microbiota.</title>
        <authorList>
            <person name="Zou Y."/>
            <person name="Xue W."/>
            <person name="Luo G."/>
        </authorList>
    </citation>
    <scope>NUCLEOTIDE SEQUENCE [LARGE SCALE GENOMIC DNA]</scope>
    <source>
        <strain evidence="2 3">AM23-23AC</strain>
    </source>
</reference>
<dbReference type="AlphaFoldDB" id="A0A414QVN2"/>
<feature type="coiled-coil region" evidence="1">
    <location>
        <begin position="245"/>
        <end position="286"/>
    </location>
</feature>
<dbReference type="Pfam" id="PF12784">
    <property type="entry name" value="PDDEXK_2"/>
    <property type="match status" value="1"/>
</dbReference>